<feature type="transmembrane region" description="Helical" evidence="6">
    <location>
        <begin position="185"/>
        <end position="208"/>
    </location>
</feature>
<feature type="transmembrane region" description="Helical" evidence="6">
    <location>
        <begin position="129"/>
        <end position="149"/>
    </location>
</feature>
<dbReference type="InterPro" id="IPR006214">
    <property type="entry name" value="Bax_inhibitor_1-related"/>
</dbReference>
<proteinExistence type="inferred from homology"/>
<evidence type="ECO:0000313" key="8">
    <source>
        <dbReference type="Proteomes" id="UP001387364"/>
    </source>
</evidence>
<evidence type="ECO:0000256" key="2">
    <source>
        <dbReference type="ARBA" id="ARBA00010350"/>
    </source>
</evidence>
<feature type="transmembrane region" description="Helical" evidence="6">
    <location>
        <begin position="41"/>
        <end position="60"/>
    </location>
</feature>
<feature type="transmembrane region" description="Helical" evidence="6">
    <location>
        <begin position="67"/>
        <end position="91"/>
    </location>
</feature>
<gene>
    <name evidence="7" type="ORF">WDJ61_16830</name>
</gene>
<organism evidence="7 8">
    <name type="scientific">Bacillus kandeliae</name>
    <dbReference type="NCBI Taxonomy" id="3129297"/>
    <lineage>
        <taxon>Bacteria</taxon>
        <taxon>Bacillati</taxon>
        <taxon>Bacillota</taxon>
        <taxon>Bacilli</taxon>
        <taxon>Bacillales</taxon>
        <taxon>Bacillaceae</taxon>
        <taxon>Bacillus</taxon>
    </lineage>
</organism>
<evidence type="ECO:0000256" key="3">
    <source>
        <dbReference type="ARBA" id="ARBA00022692"/>
    </source>
</evidence>
<evidence type="ECO:0000256" key="4">
    <source>
        <dbReference type="ARBA" id="ARBA00022989"/>
    </source>
</evidence>
<feature type="transmembrane region" description="Helical" evidence="6">
    <location>
        <begin position="155"/>
        <end position="173"/>
    </location>
</feature>
<comment type="subcellular location">
    <subcellularLocation>
        <location evidence="1">Membrane</location>
        <topology evidence="1">Multi-pass membrane protein</topology>
    </subcellularLocation>
</comment>
<keyword evidence="3 6" id="KW-0812">Transmembrane</keyword>
<feature type="transmembrane region" description="Helical" evidence="6">
    <location>
        <begin position="12"/>
        <end position="35"/>
    </location>
</feature>
<evidence type="ECO:0000256" key="6">
    <source>
        <dbReference type="RuleBase" id="RU004379"/>
    </source>
</evidence>
<dbReference type="Proteomes" id="UP001387364">
    <property type="component" value="Chromosome"/>
</dbReference>
<dbReference type="EMBL" id="CP147404">
    <property type="protein sequence ID" value="WXB92869.1"/>
    <property type="molecule type" value="Genomic_DNA"/>
</dbReference>
<comment type="similarity">
    <text evidence="2 6">Belongs to the BI1 family.</text>
</comment>
<evidence type="ECO:0000256" key="1">
    <source>
        <dbReference type="ARBA" id="ARBA00004141"/>
    </source>
</evidence>
<keyword evidence="5 6" id="KW-0472">Membrane</keyword>
<sequence length="214" mass="23766">MSQYTFEAQTPNYMNSVLKTFVFSLTIAVIGMLVGTMVPPALFLPLSIIEIGMLLAAFFLRKRKIVGYTFLYVFTFISGVTIYPIVAHYLATSGAQVVVGAFASTVVVFGAMAIAGLNTKKDLSFLSGLLLTVLLALITLSIMNLFWPFSSTAMFVYSLIGTVLFSCYIMYDFNQMKRMNITDEAIPLLALNLYLDFVNLFINLLRVIGFLNED</sequence>
<dbReference type="PANTHER" id="PTHR23291:SF50">
    <property type="entry name" value="PROTEIN LIFEGUARD 4"/>
    <property type="match status" value="1"/>
</dbReference>
<protein>
    <submittedName>
        <fullName evidence="7">Bax inhibitor-1/YccA family protein</fullName>
    </submittedName>
</protein>
<keyword evidence="8" id="KW-1185">Reference proteome</keyword>
<dbReference type="PANTHER" id="PTHR23291">
    <property type="entry name" value="BAX INHIBITOR-RELATED"/>
    <property type="match status" value="1"/>
</dbReference>
<accession>A0ABZ2N5L3</accession>
<evidence type="ECO:0000256" key="5">
    <source>
        <dbReference type="ARBA" id="ARBA00023136"/>
    </source>
</evidence>
<reference evidence="7 8" key="1">
    <citation type="submission" date="2024-02" db="EMBL/GenBank/DDBJ databases">
        <title>Seven novel Bacillus-like species.</title>
        <authorList>
            <person name="Liu G."/>
        </authorList>
    </citation>
    <scope>NUCLEOTIDE SEQUENCE [LARGE SCALE GENOMIC DNA]</scope>
    <source>
        <strain evidence="7 8">FJAT-52991</strain>
    </source>
</reference>
<name>A0ABZ2N5L3_9BACI</name>
<keyword evidence="4 6" id="KW-1133">Transmembrane helix</keyword>
<dbReference type="CDD" id="cd10432">
    <property type="entry name" value="BI-1-like_bacterial"/>
    <property type="match status" value="1"/>
</dbReference>
<dbReference type="RefSeq" id="WP_338751823.1">
    <property type="nucleotide sequence ID" value="NZ_CP147404.1"/>
</dbReference>
<dbReference type="Pfam" id="PF01027">
    <property type="entry name" value="Bax1-I"/>
    <property type="match status" value="1"/>
</dbReference>
<evidence type="ECO:0000313" key="7">
    <source>
        <dbReference type="EMBL" id="WXB92869.1"/>
    </source>
</evidence>
<feature type="transmembrane region" description="Helical" evidence="6">
    <location>
        <begin position="97"/>
        <end position="117"/>
    </location>
</feature>